<sequence length="87" mass="9666">MDTFDDEQLEVGDTRTIDVGGIETHISRVSASRWTVIEEPGSALAGWIKRSWDADAVSWEAHSVRVPTPFESQSFTDGVRFIVEAGR</sequence>
<gene>
    <name evidence="1" type="ORF">SAMN06309945_2641</name>
</gene>
<keyword evidence="2" id="KW-1185">Reference proteome</keyword>
<name>A0A1T5KXL9_9MICO</name>
<proteinExistence type="predicted"/>
<accession>A0A1T5KXL9</accession>
<evidence type="ECO:0000313" key="1">
    <source>
        <dbReference type="EMBL" id="SKC68514.1"/>
    </source>
</evidence>
<dbReference type="STRING" id="123320.SAMN06309945_2641"/>
<reference evidence="1 2" key="1">
    <citation type="submission" date="2017-02" db="EMBL/GenBank/DDBJ databases">
        <authorList>
            <person name="Peterson S.W."/>
        </authorList>
    </citation>
    <scope>NUCLEOTIDE SEQUENCE [LARGE SCALE GENOMIC DNA]</scope>
    <source>
        <strain evidence="1 2">VKM Ac-2059</strain>
    </source>
</reference>
<organism evidence="1 2">
    <name type="scientific">Okibacterium fritillariae</name>
    <dbReference type="NCBI Taxonomy" id="123320"/>
    <lineage>
        <taxon>Bacteria</taxon>
        <taxon>Bacillati</taxon>
        <taxon>Actinomycetota</taxon>
        <taxon>Actinomycetes</taxon>
        <taxon>Micrococcales</taxon>
        <taxon>Microbacteriaceae</taxon>
        <taxon>Okibacterium</taxon>
    </lineage>
</organism>
<dbReference type="AlphaFoldDB" id="A0A1T5KXL9"/>
<dbReference type="OrthoDB" id="9839130at2"/>
<dbReference type="Proteomes" id="UP000190857">
    <property type="component" value="Unassembled WGS sequence"/>
</dbReference>
<dbReference type="RefSeq" id="WP_079728665.1">
    <property type="nucleotide sequence ID" value="NZ_FUZP01000003.1"/>
</dbReference>
<dbReference type="EMBL" id="FUZP01000003">
    <property type="protein sequence ID" value="SKC68514.1"/>
    <property type="molecule type" value="Genomic_DNA"/>
</dbReference>
<evidence type="ECO:0000313" key="2">
    <source>
        <dbReference type="Proteomes" id="UP000190857"/>
    </source>
</evidence>
<protein>
    <submittedName>
        <fullName evidence="1">Uncharacterized protein</fullName>
    </submittedName>
</protein>